<feature type="region of interest" description="Disordered" evidence="1">
    <location>
        <begin position="209"/>
        <end position="249"/>
    </location>
</feature>
<feature type="compositionally biased region" description="Gly residues" evidence="1">
    <location>
        <begin position="209"/>
        <end position="222"/>
    </location>
</feature>
<proteinExistence type="predicted"/>
<evidence type="ECO:0000256" key="1">
    <source>
        <dbReference type="SAM" id="MobiDB-lite"/>
    </source>
</evidence>
<protein>
    <submittedName>
        <fullName evidence="2">Uncharacterized protein</fullName>
    </submittedName>
</protein>
<reference evidence="2" key="1">
    <citation type="submission" date="2023-04" db="EMBL/GenBank/DDBJ databases">
        <authorList>
            <consortium name="ELIXIR-Norway"/>
        </authorList>
    </citation>
    <scope>NUCLEOTIDE SEQUENCE [LARGE SCALE GENOMIC DNA]</scope>
</reference>
<evidence type="ECO:0000313" key="3">
    <source>
        <dbReference type="Proteomes" id="UP001176941"/>
    </source>
</evidence>
<feature type="compositionally biased region" description="Low complexity" evidence="1">
    <location>
        <begin position="90"/>
        <end position="101"/>
    </location>
</feature>
<evidence type="ECO:0000313" key="2">
    <source>
        <dbReference type="EMBL" id="CAI9176026.1"/>
    </source>
</evidence>
<sequence>MSQVEGPKPSPLQIYSPPRAQGRVQSSAPGPAPCPGPSPLSCLLRLLPTLRPAPAAVGPRVPGPSSRPLTSPAPARPAPAPRHRPGPRGGQSSAGRAGAPRLSSQHPAAQTSGSRSMAPRWPWLRPRRRRLLDLLAHLVLLLGVRAASAEPAQSVSASVLGGCPGSADACSWPAGGDWRGPGSGRGHPRIVTKLRRLCGEVGALGGQSCGRGPRGIGRGRGSGRYMRGGSETPGHPTPDPGLCSRHRPSTSQRLGGCSWSYLWDPALQRGVSLVPGEDGAVRSAAVWFPTC</sequence>
<feature type="region of interest" description="Disordered" evidence="1">
    <location>
        <begin position="1"/>
        <end position="120"/>
    </location>
</feature>
<gene>
    <name evidence="2" type="ORF">MRATA1EN1_LOCUS24988</name>
</gene>
<feature type="compositionally biased region" description="Polar residues" evidence="1">
    <location>
        <begin position="102"/>
        <end position="115"/>
    </location>
</feature>
<keyword evidence="3" id="KW-1185">Reference proteome</keyword>
<feature type="compositionally biased region" description="Low complexity" evidence="1">
    <location>
        <begin position="39"/>
        <end position="73"/>
    </location>
</feature>
<dbReference type="EMBL" id="OX459941">
    <property type="protein sequence ID" value="CAI9176026.1"/>
    <property type="molecule type" value="Genomic_DNA"/>
</dbReference>
<organism evidence="2 3">
    <name type="scientific">Rangifer tarandus platyrhynchus</name>
    <name type="common">Svalbard reindeer</name>
    <dbReference type="NCBI Taxonomy" id="3082113"/>
    <lineage>
        <taxon>Eukaryota</taxon>
        <taxon>Metazoa</taxon>
        <taxon>Chordata</taxon>
        <taxon>Craniata</taxon>
        <taxon>Vertebrata</taxon>
        <taxon>Euteleostomi</taxon>
        <taxon>Mammalia</taxon>
        <taxon>Eutheria</taxon>
        <taxon>Laurasiatheria</taxon>
        <taxon>Artiodactyla</taxon>
        <taxon>Ruminantia</taxon>
        <taxon>Pecora</taxon>
        <taxon>Cervidae</taxon>
        <taxon>Odocoileinae</taxon>
        <taxon>Rangifer</taxon>
    </lineage>
</organism>
<accession>A0ABN8ZV18</accession>
<name>A0ABN8ZV18_RANTA</name>
<dbReference type="Proteomes" id="UP001176941">
    <property type="component" value="Chromosome 5"/>
</dbReference>